<dbReference type="Proteomes" id="UP000470213">
    <property type="component" value="Unassembled WGS sequence"/>
</dbReference>
<gene>
    <name evidence="2" type="ORF">GTH32_06515</name>
</gene>
<evidence type="ECO:0000313" key="3">
    <source>
        <dbReference type="Proteomes" id="UP000470213"/>
    </source>
</evidence>
<dbReference type="Gene3D" id="3.10.450.50">
    <property type="match status" value="1"/>
</dbReference>
<keyword evidence="3" id="KW-1185">Reference proteome</keyword>
<sequence length="157" mass="17793">MKYVMLGVLVFVTPLSWAKPDDKTAINDVLNQLHAHASAANFNAYFALYAKEATFIGTDAKEVWDIEEFKAYAKPHFDKGRGWTYHPSARHIYLSATQQVAWFDELLDNNSFGETRGTGVLVRQNGHWKVAQYHLAIPIPNALADEISRQIKAFKPQ</sequence>
<accession>A0A7X5LK79</accession>
<dbReference type="InterPro" id="IPR037401">
    <property type="entry name" value="SnoaL-like"/>
</dbReference>
<evidence type="ECO:0000259" key="1">
    <source>
        <dbReference type="Pfam" id="PF13474"/>
    </source>
</evidence>
<feature type="domain" description="SnoaL-like" evidence="1">
    <location>
        <begin position="26"/>
        <end position="140"/>
    </location>
</feature>
<comment type="caution">
    <text evidence="2">The sequence shown here is derived from an EMBL/GenBank/DDBJ whole genome shotgun (WGS) entry which is preliminary data.</text>
</comment>
<protein>
    <submittedName>
        <fullName evidence="2">Protein with SnoaL 3 domain, NTF 2 superfamily</fullName>
    </submittedName>
</protein>
<dbReference type="Pfam" id="PF13474">
    <property type="entry name" value="SnoaL_3"/>
    <property type="match status" value="1"/>
</dbReference>
<dbReference type="AlphaFoldDB" id="A0A7X5LK79"/>
<name>A0A7X5LK79_9ALTE</name>
<dbReference type="SUPFAM" id="SSF54427">
    <property type="entry name" value="NTF2-like"/>
    <property type="match status" value="1"/>
</dbReference>
<dbReference type="EMBL" id="JAAAWN010000006">
    <property type="protein sequence ID" value="NDV90851.1"/>
    <property type="molecule type" value="Genomic_DNA"/>
</dbReference>
<evidence type="ECO:0000313" key="2">
    <source>
        <dbReference type="EMBL" id="NDV90851.1"/>
    </source>
</evidence>
<proteinExistence type="predicted"/>
<dbReference type="InterPro" id="IPR032710">
    <property type="entry name" value="NTF2-like_dom_sf"/>
</dbReference>
<organism evidence="2 3">
    <name type="scientific">Alteromonas profundi</name>
    <dbReference type="NCBI Taxonomy" id="2696062"/>
    <lineage>
        <taxon>Bacteria</taxon>
        <taxon>Pseudomonadati</taxon>
        <taxon>Pseudomonadota</taxon>
        <taxon>Gammaproteobacteria</taxon>
        <taxon>Alteromonadales</taxon>
        <taxon>Alteromonadaceae</taxon>
        <taxon>Alteromonas/Salinimonas group</taxon>
        <taxon>Alteromonas</taxon>
    </lineage>
</organism>
<dbReference type="RefSeq" id="WP_163084435.1">
    <property type="nucleotide sequence ID" value="NZ_JAAAWN010000006.1"/>
</dbReference>
<reference evidence="2 3" key="1">
    <citation type="submission" date="2020-01" db="EMBL/GenBank/DDBJ databases">
        <authorList>
            <person name="Chen J."/>
            <person name="Zhu S."/>
            <person name="Yang J."/>
        </authorList>
    </citation>
    <scope>NUCLEOTIDE SEQUENCE [LARGE SCALE GENOMIC DNA]</scope>
    <source>
        <strain evidence="2 3">345S023</strain>
    </source>
</reference>